<dbReference type="AlphaFoldDB" id="A0AA40EIM3"/>
<feature type="region of interest" description="Disordered" evidence="1">
    <location>
        <begin position="292"/>
        <end position="370"/>
    </location>
</feature>
<keyword evidence="3" id="KW-1185">Reference proteome</keyword>
<dbReference type="EMBL" id="JAUKUD010000007">
    <property type="protein sequence ID" value="KAK0738888.1"/>
    <property type="molecule type" value="Genomic_DNA"/>
</dbReference>
<evidence type="ECO:0000256" key="1">
    <source>
        <dbReference type="SAM" id="MobiDB-lite"/>
    </source>
</evidence>
<reference evidence="2" key="1">
    <citation type="submission" date="2023-06" db="EMBL/GenBank/DDBJ databases">
        <title>Genome-scale phylogeny and comparative genomics of the fungal order Sordariales.</title>
        <authorList>
            <consortium name="Lawrence Berkeley National Laboratory"/>
            <person name="Hensen N."/>
            <person name="Bonometti L."/>
            <person name="Westerberg I."/>
            <person name="Brannstrom I.O."/>
            <person name="Guillou S."/>
            <person name="Cros-Aarteil S."/>
            <person name="Calhoun S."/>
            <person name="Haridas S."/>
            <person name="Kuo A."/>
            <person name="Mondo S."/>
            <person name="Pangilinan J."/>
            <person name="Riley R."/>
            <person name="LaButti K."/>
            <person name="Andreopoulos B."/>
            <person name="Lipzen A."/>
            <person name="Chen C."/>
            <person name="Yanf M."/>
            <person name="Daum C."/>
            <person name="Ng V."/>
            <person name="Clum A."/>
            <person name="Steindorff A."/>
            <person name="Ohm R."/>
            <person name="Martin F."/>
            <person name="Silar P."/>
            <person name="Natvig D."/>
            <person name="Lalanne C."/>
            <person name="Gautier V."/>
            <person name="Ament-velasquez S.L."/>
            <person name="Kruys A."/>
            <person name="Hutchinson M.I."/>
            <person name="Powell A.J."/>
            <person name="Barry K."/>
            <person name="Miller A.N."/>
            <person name="Grigoriev I.V."/>
            <person name="Debuchy R."/>
            <person name="Gladieux P."/>
            <person name="Thoren M.H."/>
            <person name="Johannesson H."/>
        </authorList>
    </citation>
    <scope>NUCLEOTIDE SEQUENCE</scope>
    <source>
        <strain evidence="2">SMH3187-1</strain>
    </source>
</reference>
<feature type="region of interest" description="Disordered" evidence="1">
    <location>
        <begin position="455"/>
        <end position="496"/>
    </location>
</feature>
<evidence type="ECO:0000313" key="2">
    <source>
        <dbReference type="EMBL" id="KAK0738888.1"/>
    </source>
</evidence>
<evidence type="ECO:0000313" key="3">
    <source>
        <dbReference type="Proteomes" id="UP001172155"/>
    </source>
</evidence>
<name>A0AA40EIM3_9PEZI</name>
<proteinExistence type="predicted"/>
<sequence length="496" mass="55063">MFGFFGKEDSRSYIAIRPLCGILHILSNTRSNIQGANDNSDNTSSFEHLFLKEENLALSRHYQAFYTIVRLGISKYDVSSHDDRYARYSSQHDKSREWDASGIKGQHGSNPGVDPSEQLEDAWLWVVMPVRSDEMVDVLDLAKKLATRDNLDKCARALGKMQSARRDNWVEANTSSQVPVYIEFSLATFKLLQHQKIPSTPLNYIASARLACFRGDQEEAFTFKEHPPFVLSLKIQRNKQLEPPILYATICLQRPWSVKEELRKTPSGSPHIKNGYFVVEKDRARLHINPEPVATTDESEADQGLTGSQPQSHGEGSASVATTVYTSSPSRPLPQFQGFWHQQGYGDPEPDSNYAAGEQGVPGTSIASSSGQHYDGIGAVSSMTSRLDQTNLQDDDATATESDGTACGAETDTGAFFTFPSEPESVANDDDDAWMPHGYPLPGGRHLDLIPQDADDPFTRHHSPSTWPAARSWHLTRSQRARSGIGERAYVGDREP</sequence>
<feature type="compositionally biased region" description="Low complexity" evidence="1">
    <location>
        <begin position="317"/>
        <end position="330"/>
    </location>
</feature>
<comment type="caution">
    <text evidence="2">The sequence shown here is derived from an EMBL/GenBank/DDBJ whole genome shotgun (WGS) entry which is preliminary data.</text>
</comment>
<organism evidence="2 3">
    <name type="scientific">Schizothecium vesticola</name>
    <dbReference type="NCBI Taxonomy" id="314040"/>
    <lineage>
        <taxon>Eukaryota</taxon>
        <taxon>Fungi</taxon>
        <taxon>Dikarya</taxon>
        <taxon>Ascomycota</taxon>
        <taxon>Pezizomycotina</taxon>
        <taxon>Sordariomycetes</taxon>
        <taxon>Sordariomycetidae</taxon>
        <taxon>Sordariales</taxon>
        <taxon>Schizotheciaceae</taxon>
        <taxon>Schizothecium</taxon>
    </lineage>
</organism>
<accession>A0AA40EIM3</accession>
<feature type="compositionally biased region" description="Polar residues" evidence="1">
    <location>
        <begin position="305"/>
        <end position="314"/>
    </location>
</feature>
<protein>
    <submittedName>
        <fullName evidence="2">Uncharacterized protein</fullName>
    </submittedName>
</protein>
<dbReference type="Proteomes" id="UP001172155">
    <property type="component" value="Unassembled WGS sequence"/>
</dbReference>
<gene>
    <name evidence="2" type="ORF">B0T18DRAFT_475690</name>
</gene>